<reference evidence="3" key="2">
    <citation type="submission" date="2012-05" db="EMBL/GenBank/DDBJ databases">
        <title>Annotation of the Genome Sequence of Fusarium oxysporum HDV247.</title>
        <authorList>
            <consortium name="The Broad Institute Genomics Platform"/>
            <person name="Ma L.-J."/>
            <person name="Corby-Kistler H."/>
            <person name="Broz K."/>
            <person name="Gale L.R."/>
            <person name="Jonkers W."/>
            <person name="O'Donnell K."/>
            <person name="Ploetz R."/>
            <person name="Steinberg C."/>
            <person name="Schwartz D.C."/>
            <person name="VanEtten H."/>
            <person name="Zhou S."/>
            <person name="Young S.K."/>
            <person name="Zeng Q."/>
            <person name="Gargeya S."/>
            <person name="Fitzgerald M."/>
            <person name="Abouelleil A."/>
            <person name="Alvarado L."/>
            <person name="Chapman S.B."/>
            <person name="Gainer-Dewar J."/>
            <person name="Goldberg J."/>
            <person name="Griggs A."/>
            <person name="Gujja S."/>
            <person name="Hansen M."/>
            <person name="Howarth C."/>
            <person name="Imamovic A."/>
            <person name="Ireland A."/>
            <person name="Larimer J."/>
            <person name="McCowan C."/>
            <person name="Murphy C."/>
            <person name="Pearson M."/>
            <person name="Poon T.W."/>
            <person name="Priest M."/>
            <person name="Roberts A."/>
            <person name="Saif S."/>
            <person name="Shea T."/>
            <person name="Sykes S."/>
            <person name="Wortman J."/>
            <person name="Nusbaum C."/>
            <person name="Birren B."/>
        </authorList>
    </citation>
    <scope>NUCLEOTIDE SEQUENCE</scope>
    <source>
        <strain evidence="3">HDV247</strain>
    </source>
</reference>
<feature type="chain" id="PRO_5004926027" description="Secreted in xylem 9" evidence="2">
    <location>
        <begin position="20"/>
        <end position="207"/>
    </location>
</feature>
<feature type="signal peptide" evidence="2">
    <location>
        <begin position="1"/>
        <end position="19"/>
    </location>
</feature>
<keyword evidence="2" id="KW-0732">Signal</keyword>
<dbReference type="Proteomes" id="UP000030751">
    <property type="component" value="Unassembled WGS sequence"/>
</dbReference>
<evidence type="ECO:0008006" key="4">
    <source>
        <dbReference type="Google" id="ProtNLM"/>
    </source>
</evidence>
<accession>W9NLR1</accession>
<dbReference type="AlphaFoldDB" id="W9NLR1"/>
<gene>
    <name evidence="3" type="ORF">FOVG_17008</name>
</gene>
<name>W9NLR1_FUSOX</name>
<proteinExistence type="predicted"/>
<dbReference type="OrthoDB" id="4966958at2759"/>
<sequence length="207" mass="22257">MKLSTVVAMTFAILPIAEAQNKNIQVGCYAVDSRQDGLLPKLLLNAAARAKADPDLRFGFWDAGNKICCAGPRNCARYWAFSYNHPYNWASKTSTGTIDGQNVRFTCVGYEMGQCTNSPATVNGTIGVLPIPRQIVQTPSLPLIVATTAIATGKAACLDSLSICEQQPIAINESPTNLAREHAEEYNANGNSRRSPHPEKISVSSSV</sequence>
<organism evidence="3">
    <name type="scientific">Fusarium oxysporum f. sp. pisi HDV247</name>
    <dbReference type="NCBI Taxonomy" id="1080344"/>
    <lineage>
        <taxon>Eukaryota</taxon>
        <taxon>Fungi</taxon>
        <taxon>Dikarya</taxon>
        <taxon>Ascomycota</taxon>
        <taxon>Pezizomycotina</taxon>
        <taxon>Sordariomycetes</taxon>
        <taxon>Hypocreomycetidae</taxon>
        <taxon>Hypocreales</taxon>
        <taxon>Nectriaceae</taxon>
        <taxon>Fusarium</taxon>
        <taxon>Fusarium oxysporum species complex</taxon>
    </lineage>
</organism>
<evidence type="ECO:0000256" key="2">
    <source>
        <dbReference type="SAM" id="SignalP"/>
    </source>
</evidence>
<evidence type="ECO:0000313" key="3">
    <source>
        <dbReference type="EMBL" id="EXA31686.1"/>
    </source>
</evidence>
<dbReference type="HOGENOM" id="CLU_1326426_0_0_1"/>
<feature type="region of interest" description="Disordered" evidence="1">
    <location>
        <begin position="180"/>
        <end position="207"/>
    </location>
</feature>
<evidence type="ECO:0000256" key="1">
    <source>
        <dbReference type="SAM" id="MobiDB-lite"/>
    </source>
</evidence>
<reference evidence="3" key="1">
    <citation type="submission" date="2011-10" db="EMBL/GenBank/DDBJ databases">
        <title>The Genome Sequence of Fusarium oxysporum HDV247.</title>
        <authorList>
            <consortium name="The Broad Institute Genome Sequencing Platform"/>
            <person name="Ma L.-J."/>
            <person name="Gale L.R."/>
            <person name="Schwartz D.C."/>
            <person name="Zhou S."/>
            <person name="Corby-Kistler H."/>
            <person name="Young S.K."/>
            <person name="Zeng Q."/>
            <person name="Gargeya S."/>
            <person name="Fitzgerald M."/>
            <person name="Haas B."/>
            <person name="Abouelleil A."/>
            <person name="Alvarado L."/>
            <person name="Arachchi H.M."/>
            <person name="Berlin A."/>
            <person name="Brown A."/>
            <person name="Chapman S.B."/>
            <person name="Chen Z."/>
            <person name="Dunbar C."/>
            <person name="Freedman E."/>
            <person name="Gearin G."/>
            <person name="Goldberg J."/>
            <person name="Griggs A."/>
            <person name="Gujja S."/>
            <person name="Heiman D."/>
            <person name="Howarth C."/>
            <person name="Larson L."/>
            <person name="Lui A."/>
            <person name="MacDonald P.J.P."/>
            <person name="Montmayeur A."/>
            <person name="Murphy C."/>
            <person name="Neiman D."/>
            <person name="Pearson M."/>
            <person name="Priest M."/>
            <person name="Roberts A."/>
            <person name="Saif S."/>
            <person name="Shea T."/>
            <person name="Shenoy N."/>
            <person name="Sisk P."/>
            <person name="Stolte C."/>
            <person name="Sykes S."/>
            <person name="Wortman J."/>
            <person name="Nusbaum C."/>
            <person name="Birren B."/>
        </authorList>
    </citation>
    <scope>NUCLEOTIDE SEQUENCE [LARGE SCALE GENOMIC DNA]</scope>
    <source>
        <strain evidence="3">HDV247</strain>
    </source>
</reference>
<protein>
    <recommendedName>
        <fullName evidence="4">Secreted in xylem 9</fullName>
    </recommendedName>
</protein>
<dbReference type="EMBL" id="JH651009">
    <property type="protein sequence ID" value="EXA31686.1"/>
    <property type="molecule type" value="Genomic_DNA"/>
</dbReference>